<dbReference type="GO" id="GO:0005524">
    <property type="term" value="F:ATP binding"/>
    <property type="evidence" value="ECO:0007669"/>
    <property type="project" value="UniProtKB-KW"/>
</dbReference>
<dbReference type="NCBIfam" id="NF007739">
    <property type="entry name" value="PRK10419.1"/>
    <property type="match status" value="2"/>
</dbReference>
<dbReference type="InterPro" id="IPR017871">
    <property type="entry name" value="ABC_transporter-like_CS"/>
</dbReference>
<organism evidence="10 11">
    <name type="scientific">Tistrella arctica</name>
    <dbReference type="NCBI Taxonomy" id="3133430"/>
    <lineage>
        <taxon>Bacteria</taxon>
        <taxon>Pseudomonadati</taxon>
        <taxon>Pseudomonadota</taxon>
        <taxon>Alphaproteobacteria</taxon>
        <taxon>Geminicoccales</taxon>
        <taxon>Geminicoccaceae</taxon>
        <taxon>Tistrella</taxon>
    </lineage>
</organism>
<evidence type="ECO:0000259" key="9">
    <source>
        <dbReference type="PROSITE" id="PS50893"/>
    </source>
</evidence>
<evidence type="ECO:0000256" key="5">
    <source>
        <dbReference type="ARBA" id="ARBA00022741"/>
    </source>
</evidence>
<dbReference type="PROSITE" id="PS00211">
    <property type="entry name" value="ABC_TRANSPORTER_1"/>
    <property type="match status" value="2"/>
</dbReference>
<keyword evidence="5" id="KW-0547">Nucleotide-binding</keyword>
<feature type="compositionally biased region" description="Low complexity" evidence="8">
    <location>
        <begin position="1"/>
        <end position="20"/>
    </location>
</feature>
<dbReference type="Pfam" id="PF08352">
    <property type="entry name" value="oligo_HPY"/>
    <property type="match status" value="1"/>
</dbReference>
<keyword evidence="7" id="KW-0472">Membrane</keyword>
<comment type="caution">
    <text evidence="10">The sequence shown here is derived from an EMBL/GenBank/DDBJ whole genome shotgun (WGS) entry which is preliminary data.</text>
</comment>
<accession>A0ABU9YRL4</accession>
<evidence type="ECO:0000256" key="4">
    <source>
        <dbReference type="ARBA" id="ARBA00022475"/>
    </source>
</evidence>
<dbReference type="CDD" id="cd03257">
    <property type="entry name" value="ABC_NikE_OppD_transporters"/>
    <property type="match status" value="2"/>
</dbReference>
<keyword evidence="6 10" id="KW-0067">ATP-binding</keyword>
<dbReference type="InterPro" id="IPR003439">
    <property type="entry name" value="ABC_transporter-like_ATP-bd"/>
</dbReference>
<dbReference type="InterPro" id="IPR003593">
    <property type="entry name" value="AAA+_ATPase"/>
</dbReference>
<evidence type="ECO:0000256" key="6">
    <source>
        <dbReference type="ARBA" id="ARBA00022840"/>
    </source>
</evidence>
<name>A0ABU9YRL4_9PROT</name>
<dbReference type="InterPro" id="IPR027417">
    <property type="entry name" value="P-loop_NTPase"/>
</dbReference>
<keyword evidence="3" id="KW-0813">Transport</keyword>
<evidence type="ECO:0000256" key="7">
    <source>
        <dbReference type="ARBA" id="ARBA00023136"/>
    </source>
</evidence>
<dbReference type="InterPro" id="IPR050388">
    <property type="entry name" value="ABC_Ni/Peptide_Import"/>
</dbReference>
<protein>
    <submittedName>
        <fullName evidence="10">ABC transporter ATP-binding protein</fullName>
    </submittedName>
</protein>
<dbReference type="SMART" id="SM00382">
    <property type="entry name" value="AAA"/>
    <property type="match status" value="2"/>
</dbReference>
<keyword evidence="11" id="KW-1185">Reference proteome</keyword>
<dbReference type="PROSITE" id="PS50893">
    <property type="entry name" value="ABC_TRANSPORTER_2"/>
    <property type="match status" value="2"/>
</dbReference>
<evidence type="ECO:0000256" key="2">
    <source>
        <dbReference type="ARBA" id="ARBA00005417"/>
    </source>
</evidence>
<comment type="subcellular location">
    <subcellularLocation>
        <location evidence="1">Cell inner membrane</location>
        <topology evidence="1">Peripheral membrane protein</topology>
    </subcellularLocation>
</comment>
<evidence type="ECO:0000256" key="8">
    <source>
        <dbReference type="SAM" id="MobiDB-lite"/>
    </source>
</evidence>
<keyword evidence="4" id="KW-1003">Cell membrane</keyword>
<feature type="domain" description="ABC transporter" evidence="9">
    <location>
        <begin position="296"/>
        <end position="543"/>
    </location>
</feature>
<comment type="similarity">
    <text evidence="2">Belongs to the ABC transporter superfamily.</text>
</comment>
<feature type="region of interest" description="Disordered" evidence="8">
    <location>
        <begin position="1"/>
        <end position="21"/>
    </location>
</feature>
<gene>
    <name evidence="10" type="ORF">WG926_24235</name>
</gene>
<evidence type="ECO:0000256" key="1">
    <source>
        <dbReference type="ARBA" id="ARBA00004417"/>
    </source>
</evidence>
<evidence type="ECO:0000313" key="11">
    <source>
        <dbReference type="Proteomes" id="UP001413721"/>
    </source>
</evidence>
<dbReference type="Pfam" id="PF00005">
    <property type="entry name" value="ABC_tran"/>
    <property type="match status" value="2"/>
</dbReference>
<proteinExistence type="inferred from homology"/>
<evidence type="ECO:0000313" key="10">
    <source>
        <dbReference type="EMBL" id="MEN2991444.1"/>
    </source>
</evidence>
<dbReference type="NCBIfam" id="NF008453">
    <property type="entry name" value="PRK11308.1"/>
    <property type="match status" value="2"/>
</dbReference>
<sequence>MTMTPSAAPSSAAPPTASPTQPVLSIRDLSVALPAGGDRTHAVRGLSLDIARREIVCIVGESGSGKSVTASAVMGLLPPGTLAIDEGSITLEGEDITHATPARMRALRGNRMAMVFQEPMTALNPLMTVGNQIAEAIRVHRGDMSAAEIRARVQVLMTDVRLPDPERMIGAYPHQMSGGQRQRVMIAMALALEPALIIADEPTTALDITTQAQILHLLRALQDHHDSGILFITHDFGVVREIADRVLVMRHGEVVEAGPAAQVLEAPAHPYTRMLLDAVPAGDVKPADTVRRAPLIEVEHLELVYGGRSLFGGGRAVRAVDDLSFTLGEGETLAVVGESGSGKSTVGRCLTGFNTPTGGRILYRGRDIAGLRGRALQSYRRGIQMIFQDPYRSLNPRRRILDTLIEGPVQHGVRRADAVARAAGLVEMVGLSADAFDRYPHEFSGGQRQRICIARALAMEPEVIVADEAVSALDVSVQAQVLELIDDLQQRLGFAMVFITHDLRVAAAIADRIAVMQRGRLVECGPVGEVFLKPRAAYTRELLAAIPGGALGDAATAAAS</sequence>
<dbReference type="InterPro" id="IPR013563">
    <property type="entry name" value="Oligopep_ABC_C"/>
</dbReference>
<dbReference type="SUPFAM" id="SSF52540">
    <property type="entry name" value="P-loop containing nucleoside triphosphate hydrolases"/>
    <property type="match status" value="2"/>
</dbReference>
<evidence type="ECO:0000256" key="3">
    <source>
        <dbReference type="ARBA" id="ARBA00022448"/>
    </source>
</evidence>
<dbReference type="Gene3D" id="3.40.50.300">
    <property type="entry name" value="P-loop containing nucleotide triphosphate hydrolases"/>
    <property type="match status" value="2"/>
</dbReference>
<reference evidence="10 11" key="1">
    <citation type="submission" date="2024-03" db="EMBL/GenBank/DDBJ databases">
        <title>High-quality draft genome sequencing of Tistrella sp. BH-R2-4.</title>
        <authorList>
            <person name="Dong C."/>
        </authorList>
    </citation>
    <scope>NUCLEOTIDE SEQUENCE [LARGE SCALE GENOMIC DNA]</scope>
    <source>
        <strain evidence="10 11">BH-R2-4</strain>
    </source>
</reference>
<dbReference type="PANTHER" id="PTHR43297">
    <property type="entry name" value="OLIGOPEPTIDE TRANSPORT ATP-BINDING PROTEIN APPD"/>
    <property type="match status" value="1"/>
</dbReference>
<dbReference type="EMBL" id="JBBKTW010000011">
    <property type="protein sequence ID" value="MEN2991444.1"/>
    <property type="molecule type" value="Genomic_DNA"/>
</dbReference>
<feature type="domain" description="ABC transporter" evidence="9">
    <location>
        <begin position="24"/>
        <end position="276"/>
    </location>
</feature>
<dbReference type="PANTHER" id="PTHR43297:SF2">
    <property type="entry name" value="DIPEPTIDE TRANSPORT ATP-BINDING PROTEIN DPPD"/>
    <property type="match status" value="1"/>
</dbReference>
<dbReference type="Proteomes" id="UP001413721">
    <property type="component" value="Unassembled WGS sequence"/>
</dbReference>